<organism evidence="1">
    <name type="scientific">bioreactor metagenome</name>
    <dbReference type="NCBI Taxonomy" id="1076179"/>
    <lineage>
        <taxon>unclassified sequences</taxon>
        <taxon>metagenomes</taxon>
        <taxon>ecological metagenomes</taxon>
    </lineage>
</organism>
<protein>
    <submittedName>
        <fullName evidence="1">Uncharacterized protein</fullName>
    </submittedName>
</protein>
<reference evidence="1" key="1">
    <citation type="submission" date="2019-08" db="EMBL/GenBank/DDBJ databases">
        <authorList>
            <person name="Kucharzyk K."/>
            <person name="Murdoch R.W."/>
            <person name="Higgins S."/>
            <person name="Loffler F."/>
        </authorList>
    </citation>
    <scope>NUCLEOTIDE SEQUENCE</scope>
</reference>
<accession>A0A645DWK5</accession>
<sequence>MQQDCTGTVQYRVKEIIRTIIAALDQVAVPAQNNNGTVITMIDKTAFCHDLDKIIQGFFDFSQINIQTQMKLVR</sequence>
<proteinExistence type="predicted"/>
<gene>
    <name evidence="1" type="ORF">SDC9_139847</name>
</gene>
<evidence type="ECO:0000313" key="1">
    <source>
        <dbReference type="EMBL" id="MPM92712.1"/>
    </source>
</evidence>
<name>A0A645DWK5_9ZZZZ</name>
<dbReference type="EMBL" id="VSSQ01039614">
    <property type="protein sequence ID" value="MPM92712.1"/>
    <property type="molecule type" value="Genomic_DNA"/>
</dbReference>
<comment type="caution">
    <text evidence="1">The sequence shown here is derived from an EMBL/GenBank/DDBJ whole genome shotgun (WGS) entry which is preliminary data.</text>
</comment>
<dbReference type="AlphaFoldDB" id="A0A645DWK5"/>